<dbReference type="InterPro" id="IPR037066">
    <property type="entry name" value="Plug_dom_sf"/>
</dbReference>
<dbReference type="Gene3D" id="2.170.130.10">
    <property type="entry name" value="TonB-dependent receptor, plug domain"/>
    <property type="match status" value="1"/>
</dbReference>
<dbReference type="GO" id="GO:0015344">
    <property type="term" value="F:siderophore uptake transmembrane transporter activity"/>
    <property type="evidence" value="ECO:0007669"/>
    <property type="project" value="TreeGrafter"/>
</dbReference>
<evidence type="ECO:0000256" key="8">
    <source>
        <dbReference type="ARBA" id="ARBA00023170"/>
    </source>
</evidence>
<dbReference type="EMBL" id="FUXE01000012">
    <property type="protein sequence ID" value="SJZ82767.1"/>
    <property type="molecule type" value="Genomic_DNA"/>
</dbReference>
<evidence type="ECO:0000259" key="12">
    <source>
        <dbReference type="Pfam" id="PF07715"/>
    </source>
</evidence>
<dbReference type="Pfam" id="PF00593">
    <property type="entry name" value="TonB_dep_Rec_b-barrel"/>
    <property type="match status" value="1"/>
</dbReference>
<keyword evidence="3" id="KW-1134">Transmembrane beta strand</keyword>
<keyword evidence="14" id="KW-1185">Reference proteome</keyword>
<keyword evidence="6 10" id="KW-0798">TonB box</keyword>
<dbReference type="InterPro" id="IPR036942">
    <property type="entry name" value="Beta-barrel_TonB_sf"/>
</dbReference>
<evidence type="ECO:0000259" key="11">
    <source>
        <dbReference type="Pfam" id="PF00593"/>
    </source>
</evidence>
<keyword evidence="5" id="KW-0732">Signal</keyword>
<keyword evidence="4" id="KW-0812">Transmembrane</keyword>
<sequence>MRNIRYTSSKQGCSLLLLLLFLLPLGMLSAQNRGGQELEVRILEAESQEPIPGVVVRLEENHSITNQQGIARIAWPSGRKAHLIVHAVGYQEEQRILAYEEATSRPLTLYLKNIELEEVVVTTDKRKRERTTVSVRMSQAQLKENVGKNLAQILQQIPGMSSISSGATIMKPVIQGMHSSRILLINNGVRQEGQQWGADHAPEVDASSVTDMEVIKGAESIRYGAGAIGGVILMNTATLPEEDKWGGKLQLKGASNARSWGVNADTYGTFKTIEGVKWRLQASSLYAGDYRTAAYVLNNTGVREMGATLAMGIKRKRFEADAFASLYHARLGVFYGAHIGTLDDLLARFEAGRPVNVAPASYAIHNPKQEVLHIIGRLSGLYSMGIGGVLRMQYDVQSNVRDEYENRPGRFRYAPSMGLFLTTHSGHLSWESDKHVPLRFIAGTSLIFQQNANRNDTGSIPLIPNFGAFSWGGYGIAKYVQKSYELEAGVRYDYKYLEAKGYDDLGMFYGGETHFKSPSFSLSAMRRIGDNTSFSSNLGLAWRAPDVNELYSKGLHHGAASYEIGDAHLAPEAAWKWNNELSYSSRLLSLTTTFFTQWIKNYIYDAPQIDPATGGPEVKELLAGVFPVFRYRQANALFYGGDVSLLLQPLEALSYRLEGQWIRAINRETKGFFPYIPSDRYSQRIEWSPTLPIKQIKQLSLSLEHLYVTQQKRFDPEIDFIPQTPPAYHLFGLSIGTSLHWGRGLFEIRLKGENIFNHLYKEYTNRFRYYAHEKGRDIQLSLSYTL</sequence>
<dbReference type="Gene3D" id="2.40.170.20">
    <property type="entry name" value="TonB-dependent receptor, beta-barrel domain"/>
    <property type="match status" value="1"/>
</dbReference>
<organism evidence="13 14">
    <name type="scientific">Porphyromonas circumdentaria</name>
    <dbReference type="NCBI Taxonomy" id="29524"/>
    <lineage>
        <taxon>Bacteria</taxon>
        <taxon>Pseudomonadati</taxon>
        <taxon>Bacteroidota</taxon>
        <taxon>Bacteroidia</taxon>
        <taxon>Bacteroidales</taxon>
        <taxon>Porphyromonadaceae</taxon>
        <taxon>Porphyromonas</taxon>
    </lineage>
</organism>
<evidence type="ECO:0000256" key="3">
    <source>
        <dbReference type="ARBA" id="ARBA00022452"/>
    </source>
</evidence>
<reference evidence="14" key="1">
    <citation type="submission" date="2017-02" db="EMBL/GenBank/DDBJ databases">
        <authorList>
            <person name="Varghese N."/>
            <person name="Submissions S."/>
        </authorList>
    </citation>
    <scope>NUCLEOTIDE SEQUENCE [LARGE SCALE GENOMIC DNA]</scope>
    <source>
        <strain evidence="14">ATCC 51356</strain>
    </source>
</reference>
<evidence type="ECO:0000256" key="1">
    <source>
        <dbReference type="ARBA" id="ARBA00004571"/>
    </source>
</evidence>
<comment type="subcellular location">
    <subcellularLocation>
        <location evidence="1">Cell outer membrane</location>
        <topology evidence="1">Multi-pass membrane protein</topology>
    </subcellularLocation>
</comment>
<evidence type="ECO:0000313" key="14">
    <source>
        <dbReference type="Proteomes" id="UP000190121"/>
    </source>
</evidence>
<dbReference type="GO" id="GO:0044718">
    <property type="term" value="P:siderophore transmembrane transport"/>
    <property type="evidence" value="ECO:0007669"/>
    <property type="project" value="TreeGrafter"/>
</dbReference>
<dbReference type="STRING" id="29524.SAMN02745171_01233"/>
<feature type="domain" description="TonB-dependent receptor plug" evidence="12">
    <location>
        <begin position="131"/>
        <end position="231"/>
    </location>
</feature>
<dbReference type="PANTHER" id="PTHR30069">
    <property type="entry name" value="TONB-DEPENDENT OUTER MEMBRANE RECEPTOR"/>
    <property type="match status" value="1"/>
</dbReference>
<proteinExistence type="inferred from homology"/>
<dbReference type="Proteomes" id="UP000190121">
    <property type="component" value="Unassembled WGS sequence"/>
</dbReference>
<comment type="similarity">
    <text evidence="10">Belongs to the TonB-dependent receptor family.</text>
</comment>
<evidence type="ECO:0000256" key="2">
    <source>
        <dbReference type="ARBA" id="ARBA00022448"/>
    </source>
</evidence>
<protein>
    <submittedName>
        <fullName evidence="13">Iron complex outermembrane recepter protein</fullName>
    </submittedName>
</protein>
<dbReference type="PANTHER" id="PTHR30069:SF29">
    <property type="entry name" value="HEMOGLOBIN AND HEMOGLOBIN-HAPTOGLOBIN-BINDING PROTEIN 1-RELATED"/>
    <property type="match status" value="1"/>
</dbReference>
<keyword evidence="2" id="KW-0813">Transport</keyword>
<evidence type="ECO:0000256" key="9">
    <source>
        <dbReference type="ARBA" id="ARBA00023237"/>
    </source>
</evidence>
<dbReference type="AlphaFoldDB" id="A0A1T4NUG7"/>
<accession>A0A1T4NUG7</accession>
<dbReference type="GO" id="GO:0009279">
    <property type="term" value="C:cell outer membrane"/>
    <property type="evidence" value="ECO:0007669"/>
    <property type="project" value="UniProtKB-SubCell"/>
</dbReference>
<gene>
    <name evidence="13" type="ORF">SAMN02745171_01233</name>
</gene>
<dbReference type="SUPFAM" id="SSF56935">
    <property type="entry name" value="Porins"/>
    <property type="match status" value="1"/>
</dbReference>
<name>A0A1T4NUG7_9PORP</name>
<dbReference type="InterPro" id="IPR039426">
    <property type="entry name" value="TonB-dep_rcpt-like"/>
</dbReference>
<feature type="domain" description="TonB-dependent receptor-like beta-barrel" evidence="11">
    <location>
        <begin position="449"/>
        <end position="754"/>
    </location>
</feature>
<evidence type="ECO:0000256" key="5">
    <source>
        <dbReference type="ARBA" id="ARBA00022729"/>
    </source>
</evidence>
<dbReference type="Pfam" id="PF07715">
    <property type="entry name" value="Plug"/>
    <property type="match status" value="1"/>
</dbReference>
<dbReference type="InterPro" id="IPR000531">
    <property type="entry name" value="Beta-barrel_TonB"/>
</dbReference>
<evidence type="ECO:0000256" key="7">
    <source>
        <dbReference type="ARBA" id="ARBA00023136"/>
    </source>
</evidence>
<evidence type="ECO:0000256" key="6">
    <source>
        <dbReference type="ARBA" id="ARBA00023077"/>
    </source>
</evidence>
<evidence type="ECO:0000256" key="4">
    <source>
        <dbReference type="ARBA" id="ARBA00022692"/>
    </source>
</evidence>
<dbReference type="OrthoDB" id="9795928at2"/>
<dbReference type="InterPro" id="IPR012910">
    <property type="entry name" value="Plug_dom"/>
</dbReference>
<keyword evidence="8" id="KW-0675">Receptor</keyword>
<evidence type="ECO:0000256" key="10">
    <source>
        <dbReference type="RuleBase" id="RU003357"/>
    </source>
</evidence>
<keyword evidence="7 10" id="KW-0472">Membrane</keyword>
<evidence type="ECO:0000313" key="13">
    <source>
        <dbReference type="EMBL" id="SJZ82767.1"/>
    </source>
</evidence>
<dbReference type="RefSeq" id="WP_078737145.1">
    <property type="nucleotide sequence ID" value="NZ_FUXE01000012.1"/>
</dbReference>
<keyword evidence="9" id="KW-0998">Cell outer membrane</keyword>